<dbReference type="EMBL" id="LR828253">
    <property type="protein sequence ID" value="CAD0358307.1"/>
    <property type="molecule type" value="Genomic_DNA"/>
</dbReference>
<sequence>MAATHSGQAATSATARALEALLQVPAVARNVPVPANLHANILKLFKESPERDWLGPQEPCTAQQLQAIRGTLADSPVCFYPLGGADAYYPTLLSNAKVTVMTCGNSWGSVADIGRALNVEGSAGGVVTGGQFGGFDSSRDWYVKSEELGFSHGALGPLSVLRAIAAHALNGERVNDIKVCCFDLGSDAGVTYAEAKQDNELNDNIAFWTTTTDGARKLHLCLKLVLPDDEKNIGSLHALLSKISGPGQTLMLEKAIPDRLYTTKAVQNVLAPPATLLKAIVCDGQDRYSADSQPVYAGGTWVQETVKLKRAEGTPEWSSAKFGYGDSVFIHRPDPAAKAHETHTATPPLAMGFRRMFGQRRNQ</sequence>
<name>A0A6V7F4H9_9XANT</name>
<gene>
    <name evidence="1" type="ORF">CFBP8129_42810</name>
</gene>
<organism evidence="1">
    <name type="scientific">Xanthomonas hortorum pv. gardneri</name>
    <dbReference type="NCBI Taxonomy" id="2754056"/>
    <lineage>
        <taxon>Bacteria</taxon>
        <taxon>Pseudomonadati</taxon>
        <taxon>Pseudomonadota</taxon>
        <taxon>Gammaproteobacteria</taxon>
        <taxon>Lysobacterales</taxon>
        <taxon>Lysobacteraceae</taxon>
        <taxon>Xanthomonas</taxon>
    </lineage>
</organism>
<dbReference type="AlphaFoldDB" id="A0A6V7F4H9"/>
<accession>A0A6V7F4H9</accession>
<evidence type="ECO:0000313" key="1">
    <source>
        <dbReference type="EMBL" id="CAD0358317.1"/>
    </source>
</evidence>
<protein>
    <submittedName>
        <fullName evidence="1">Uncharacterized protein</fullName>
    </submittedName>
</protein>
<proteinExistence type="predicted"/>
<dbReference type="EMBL" id="LR828253">
    <property type="protein sequence ID" value="CAD0358317.1"/>
    <property type="molecule type" value="Genomic_DNA"/>
</dbReference>
<reference evidence="1" key="1">
    <citation type="submission" date="2020-07" db="EMBL/GenBank/DDBJ databases">
        <authorList>
            <person name="Pothier F. J."/>
        </authorList>
    </citation>
    <scope>NUCLEOTIDE SEQUENCE</scope>
    <source>
        <strain evidence="1">CFBP 8129</strain>
    </source>
</reference>